<dbReference type="CDD" id="cd22355">
    <property type="entry name" value="Sau3AI_C"/>
    <property type="match status" value="1"/>
</dbReference>
<dbReference type="Pfam" id="PF02976">
    <property type="entry name" value="MutH"/>
    <property type="match status" value="1"/>
</dbReference>
<sequence>MSTKLYDETNPISIENYAQKLIGKTFNDVLNDYTKYESELLISEEKEEYAENHENKKRKGGLGDLIEECYFHYKCNNDSRPDFPDAGVELKVTPYKINKNKTLSAKERLIITMIDYFKVIEESFEDSHLWNKSQLILLIYYLYSKDIGNRLDYKINYAKLFTPPEEDLEIIKNDFKIIVDKIKDGKAHELSEGDTMYLGAATKASSSSDRREQPFSNILAKPRAFSFKASYMTYVLNNFIVPNKTTYEPIIKDANELKFNTFEEIIIDKINSYAGKTDGELCKIFDKEYKNNKAQWIDLAYRMLGIKSNKAEEFEKANITVKALRIESKDKIVESSPLPTFKFKKLVEETWEESKLFNYLDQQKFLFVVYKKDGDKYVLKGAQLWNIPYDDLNTTVREGWENIRNVIIDGVKFTPKTDKNGKVIYSNNLPNKESNRVIHIRPHAQKSAYRFEDGTEIGNVSRDANELPDGRYMTNQSFWLNNTYVLSQLNKNLLD</sequence>
<dbReference type="NCBIfam" id="NF040973">
    <property type="entry name" value="restrict_Sau3AI"/>
    <property type="match status" value="1"/>
</dbReference>
<dbReference type="PaxDb" id="195103-CPF_1016"/>
<evidence type="ECO:0000256" key="2">
    <source>
        <dbReference type="ARBA" id="ARBA00022759"/>
    </source>
</evidence>
<dbReference type="Proteomes" id="UP000001823">
    <property type="component" value="Chromosome"/>
</dbReference>
<protein>
    <submittedName>
        <fullName evidence="5">Type II site-specific deoxyribonuclease</fullName>
        <ecNumber evidence="5">3.1.21.4</ecNumber>
    </submittedName>
</protein>
<dbReference type="InterPro" id="IPR011337">
    <property type="entry name" value="DNA_rep_MutH/RE_typeII_Sau3AI"/>
</dbReference>
<dbReference type="Gene3D" id="3.40.600.10">
    <property type="entry name" value="DNA mismatch repair MutH/Restriction endonuclease, type II"/>
    <property type="match status" value="2"/>
</dbReference>
<dbReference type="RefSeq" id="WP_011590519.1">
    <property type="nucleotide sequence ID" value="NC_008261.1"/>
</dbReference>
<dbReference type="CDD" id="cd22356">
    <property type="entry name" value="Sau3AI_N-like"/>
    <property type="match status" value="1"/>
</dbReference>
<dbReference type="SUPFAM" id="SSF52980">
    <property type="entry name" value="Restriction endonuclease-like"/>
    <property type="match status" value="2"/>
</dbReference>
<evidence type="ECO:0000259" key="4">
    <source>
        <dbReference type="SMART" id="SM00927"/>
    </source>
</evidence>
<keyword evidence="2" id="KW-0255">Endonuclease</keyword>
<dbReference type="GO" id="GO:0003677">
    <property type="term" value="F:DNA binding"/>
    <property type="evidence" value="ECO:0007669"/>
    <property type="project" value="InterPro"/>
</dbReference>
<dbReference type="REBASE" id="14716">
    <property type="entry name" value="CpeAIIIP"/>
</dbReference>
<dbReference type="eggNOG" id="COG3066">
    <property type="taxonomic scope" value="Bacteria"/>
</dbReference>
<dbReference type="SMART" id="SM00927">
    <property type="entry name" value="MutH"/>
    <property type="match status" value="1"/>
</dbReference>
<gene>
    <name evidence="5" type="ordered locus">CPF_1016</name>
</gene>
<accession>A0A0H2YTI7</accession>
<dbReference type="InterPro" id="IPR037057">
    <property type="entry name" value="DNA_rep_MutH/T2_RE_sf"/>
</dbReference>
<dbReference type="HOGENOM" id="CLU_028521_0_0_9"/>
<evidence type="ECO:0000313" key="5">
    <source>
        <dbReference type="EMBL" id="ABG84384.1"/>
    </source>
</evidence>
<keyword evidence="1" id="KW-0540">Nuclease</keyword>
<dbReference type="KEGG" id="cpf:CPF_1016"/>
<dbReference type="EC" id="3.1.21.4" evidence="5"/>
<keyword evidence="3 5" id="KW-0378">Hydrolase</keyword>
<evidence type="ECO:0000313" key="6">
    <source>
        <dbReference type="Proteomes" id="UP000001823"/>
    </source>
</evidence>
<dbReference type="STRING" id="195103.CPF_1016"/>
<dbReference type="GO" id="GO:0009036">
    <property type="term" value="F:type II site-specific deoxyribonuclease activity"/>
    <property type="evidence" value="ECO:0007669"/>
    <property type="project" value="UniProtKB-EC"/>
</dbReference>
<keyword evidence="6" id="KW-1185">Reference proteome</keyword>
<name>A0A0H2YTI7_CLOP1</name>
<dbReference type="AlphaFoldDB" id="A0A0H2YTI7"/>
<evidence type="ECO:0000256" key="1">
    <source>
        <dbReference type="ARBA" id="ARBA00022722"/>
    </source>
</evidence>
<proteinExistence type="predicted"/>
<organism evidence="5 6">
    <name type="scientific">Clostridium perfringens (strain ATCC 13124 / DSM 756 / JCM 1290 / NCIMB 6125 / NCTC 8237 / Type A)</name>
    <dbReference type="NCBI Taxonomy" id="195103"/>
    <lineage>
        <taxon>Bacteria</taxon>
        <taxon>Bacillati</taxon>
        <taxon>Bacillota</taxon>
        <taxon>Clostridia</taxon>
        <taxon>Eubacteriales</taxon>
        <taxon>Clostridiaceae</taxon>
        <taxon>Clostridium</taxon>
    </lineage>
</organism>
<reference evidence="5 6" key="1">
    <citation type="journal article" date="2006" name="Genome Res.">
        <title>Skewed genomic variability in strains of the toxigenic bacterial pathogen, Clostridium perfringens.</title>
        <authorList>
            <person name="Myers G.S."/>
            <person name="Rasko D.A."/>
            <person name="Cheung J.K."/>
            <person name="Ravel J."/>
            <person name="Seshadri R."/>
            <person name="Deboy R.T."/>
            <person name="Ren Q."/>
            <person name="Varga J."/>
            <person name="Awad M.M."/>
            <person name="Brinkac L.M."/>
            <person name="Daugherty S.C."/>
            <person name="Haft D.H."/>
            <person name="Dodson R.J."/>
            <person name="Madupu R."/>
            <person name="Nelson W.C."/>
            <person name="Rosovitz M.J."/>
            <person name="Sullivan S.A."/>
            <person name="Khouri H."/>
            <person name="Dimitrov G.I."/>
            <person name="Watkins K.L."/>
            <person name="Mulligan S."/>
            <person name="Benton J."/>
            <person name="Radune D."/>
            <person name="Fisher D.J."/>
            <person name="Atkins H.S."/>
            <person name="Hiscox T."/>
            <person name="Jost B.H."/>
            <person name="Billington S.J."/>
            <person name="Songer J.G."/>
            <person name="McClane B.A."/>
            <person name="Titball R.W."/>
            <person name="Rood J.I."/>
            <person name="Melville S.B."/>
            <person name="Paulsen I.T."/>
        </authorList>
    </citation>
    <scope>NUCLEOTIDE SEQUENCE [LARGE SCALE GENOMIC DNA]</scope>
    <source>
        <strain evidence="6">ATCC 13124 / DSM 756 / JCM 1290 / NCIMB 6125 / NCTC 8237 / S 107 / Type A</strain>
    </source>
</reference>
<feature type="domain" description="DNA mismatch repair MutH/Type II restriction enzyme Sau3AI" evidence="4">
    <location>
        <begin position="73"/>
        <end position="174"/>
    </location>
</feature>
<dbReference type="EMBL" id="CP000246">
    <property type="protein sequence ID" value="ABG84384.1"/>
    <property type="molecule type" value="Genomic_DNA"/>
</dbReference>
<dbReference type="InterPro" id="IPR011335">
    <property type="entry name" value="Restrct_endonuc-II-like"/>
</dbReference>
<evidence type="ECO:0000256" key="3">
    <source>
        <dbReference type="ARBA" id="ARBA00022801"/>
    </source>
</evidence>